<sequence>MERCARSSSLSELRLLSLSSLSLLGSLSDVDEEDEEEEEEDEEEVGRPPGDMAAWSACVGTSGILAKRNSNTSWDTGARKNTFR</sequence>
<feature type="compositionally biased region" description="Acidic residues" evidence="1">
    <location>
        <begin position="29"/>
        <end position="44"/>
    </location>
</feature>
<dbReference type="EMBL" id="SRLO01001648">
    <property type="protein sequence ID" value="TNN36194.1"/>
    <property type="molecule type" value="Genomic_DNA"/>
</dbReference>
<proteinExistence type="predicted"/>
<accession>A0A4Z2F607</accession>
<evidence type="ECO:0000256" key="1">
    <source>
        <dbReference type="SAM" id="MobiDB-lite"/>
    </source>
</evidence>
<reference evidence="3 4" key="1">
    <citation type="submission" date="2019-03" db="EMBL/GenBank/DDBJ databases">
        <title>First draft genome of Liparis tanakae, snailfish: a comprehensive survey of snailfish specific genes.</title>
        <authorList>
            <person name="Kim W."/>
            <person name="Song I."/>
            <person name="Jeong J.-H."/>
            <person name="Kim D."/>
            <person name="Kim S."/>
            <person name="Ryu S."/>
            <person name="Song J.Y."/>
            <person name="Lee S.K."/>
        </authorList>
    </citation>
    <scope>NUCLEOTIDE SEQUENCE [LARGE SCALE GENOMIC DNA]</scope>
    <source>
        <tissue evidence="3">Muscle</tissue>
    </source>
</reference>
<keyword evidence="2" id="KW-0732">Signal</keyword>
<evidence type="ECO:0000313" key="3">
    <source>
        <dbReference type="EMBL" id="TNN36194.1"/>
    </source>
</evidence>
<evidence type="ECO:0000256" key="2">
    <source>
        <dbReference type="SAM" id="SignalP"/>
    </source>
</evidence>
<protein>
    <recommendedName>
        <fullName evidence="5">Secreted protein</fullName>
    </recommendedName>
</protein>
<comment type="caution">
    <text evidence="3">The sequence shown here is derived from an EMBL/GenBank/DDBJ whole genome shotgun (WGS) entry which is preliminary data.</text>
</comment>
<organism evidence="3 4">
    <name type="scientific">Liparis tanakae</name>
    <name type="common">Tanaka's snailfish</name>
    <dbReference type="NCBI Taxonomy" id="230148"/>
    <lineage>
        <taxon>Eukaryota</taxon>
        <taxon>Metazoa</taxon>
        <taxon>Chordata</taxon>
        <taxon>Craniata</taxon>
        <taxon>Vertebrata</taxon>
        <taxon>Euteleostomi</taxon>
        <taxon>Actinopterygii</taxon>
        <taxon>Neopterygii</taxon>
        <taxon>Teleostei</taxon>
        <taxon>Neoteleostei</taxon>
        <taxon>Acanthomorphata</taxon>
        <taxon>Eupercaria</taxon>
        <taxon>Perciformes</taxon>
        <taxon>Cottioidei</taxon>
        <taxon>Cottales</taxon>
        <taxon>Liparidae</taxon>
        <taxon>Liparis</taxon>
    </lineage>
</organism>
<gene>
    <name evidence="3" type="ORF">EYF80_053636</name>
</gene>
<feature type="region of interest" description="Disordered" evidence="1">
    <location>
        <begin position="26"/>
        <end position="54"/>
    </location>
</feature>
<dbReference type="Proteomes" id="UP000314294">
    <property type="component" value="Unassembled WGS sequence"/>
</dbReference>
<evidence type="ECO:0008006" key="5">
    <source>
        <dbReference type="Google" id="ProtNLM"/>
    </source>
</evidence>
<keyword evidence="4" id="KW-1185">Reference proteome</keyword>
<feature type="chain" id="PRO_5021370523" description="Secreted protein" evidence="2">
    <location>
        <begin position="29"/>
        <end position="84"/>
    </location>
</feature>
<dbReference type="AlphaFoldDB" id="A0A4Z2F607"/>
<feature type="signal peptide" evidence="2">
    <location>
        <begin position="1"/>
        <end position="28"/>
    </location>
</feature>
<name>A0A4Z2F607_9TELE</name>
<evidence type="ECO:0000313" key="4">
    <source>
        <dbReference type="Proteomes" id="UP000314294"/>
    </source>
</evidence>